<gene>
    <name evidence="2" type="ORF">J2Z81_000566</name>
</gene>
<evidence type="ECO:0000313" key="2">
    <source>
        <dbReference type="EMBL" id="MBP2256633.1"/>
    </source>
</evidence>
<accession>A0ABS4S557</accession>
<reference evidence="2 3" key="1">
    <citation type="submission" date="2021-03" db="EMBL/GenBank/DDBJ databases">
        <title>Genomic Encyclopedia of Type Strains, Phase IV (KMG-IV): sequencing the most valuable type-strain genomes for metagenomic binning, comparative biology and taxonomic classification.</title>
        <authorList>
            <person name="Goeker M."/>
        </authorList>
    </citation>
    <scope>NUCLEOTIDE SEQUENCE [LARGE SCALE GENOMIC DNA]</scope>
    <source>
        <strain evidence="2 3">DSM 25790</strain>
    </source>
</reference>
<proteinExistence type="predicted"/>
<name>A0ABS4S557_9BACI</name>
<dbReference type="EMBL" id="JAGIKX010000002">
    <property type="protein sequence ID" value="MBP2256633.1"/>
    <property type="molecule type" value="Genomic_DNA"/>
</dbReference>
<protein>
    <recommendedName>
        <fullName evidence="1">Transposase for insertion sequence element IS21-like C-terminal domain-containing protein</fullName>
    </recommendedName>
</protein>
<evidence type="ECO:0000313" key="3">
    <source>
        <dbReference type="Proteomes" id="UP001519294"/>
    </source>
</evidence>
<sequence length="97" mass="11341">MKVTPSNMVNYQSNQYSVPPGYIGKAVGLQVYDKTLYIYSNMNLIAQHHLSEKKLNYHPDHYADLLSRQLPYKEKDEIEDLALKNLEAINEVYNDEY</sequence>
<organism evidence="2 3">
    <name type="scientific">Virgibacillus alimentarius</name>
    <dbReference type="NCBI Taxonomy" id="698769"/>
    <lineage>
        <taxon>Bacteria</taxon>
        <taxon>Bacillati</taxon>
        <taxon>Bacillota</taxon>
        <taxon>Bacilli</taxon>
        <taxon>Bacillales</taxon>
        <taxon>Bacillaceae</taxon>
        <taxon>Virgibacillus</taxon>
    </lineage>
</organism>
<feature type="domain" description="Transposase for insertion sequence element IS21-like C-terminal" evidence="1">
    <location>
        <begin position="2"/>
        <end position="53"/>
    </location>
</feature>
<dbReference type="Proteomes" id="UP001519294">
    <property type="component" value="Unassembled WGS sequence"/>
</dbReference>
<dbReference type="RefSeq" id="WP_051681434.1">
    <property type="nucleotide sequence ID" value="NZ_JAGIKX010000002.1"/>
</dbReference>
<dbReference type="Pfam" id="PF22483">
    <property type="entry name" value="Mu-transpos_C_2"/>
    <property type="match status" value="1"/>
</dbReference>
<keyword evidence="3" id="KW-1185">Reference proteome</keyword>
<evidence type="ECO:0000259" key="1">
    <source>
        <dbReference type="Pfam" id="PF22483"/>
    </source>
</evidence>
<comment type="caution">
    <text evidence="2">The sequence shown here is derived from an EMBL/GenBank/DDBJ whole genome shotgun (WGS) entry which is preliminary data.</text>
</comment>
<dbReference type="InterPro" id="IPR054353">
    <property type="entry name" value="IstA-like_C"/>
</dbReference>